<dbReference type="CDD" id="cd03225">
    <property type="entry name" value="ABC_cobalt_CbiO_domain1"/>
    <property type="match status" value="1"/>
</dbReference>
<evidence type="ECO:0000256" key="3">
    <source>
        <dbReference type="ARBA" id="ARBA00022448"/>
    </source>
</evidence>
<dbReference type="SUPFAM" id="SSF52540">
    <property type="entry name" value="P-loop containing nucleoside triphosphate hydrolases"/>
    <property type="match status" value="1"/>
</dbReference>
<dbReference type="InterPro" id="IPR050095">
    <property type="entry name" value="ECF_ABC_transporter_ATP-bd"/>
</dbReference>
<evidence type="ECO:0000256" key="5">
    <source>
        <dbReference type="ARBA" id="ARBA00022741"/>
    </source>
</evidence>
<dbReference type="PANTHER" id="PTHR43553">
    <property type="entry name" value="HEAVY METAL TRANSPORTER"/>
    <property type="match status" value="1"/>
</dbReference>
<dbReference type="RefSeq" id="WP_379186180.1">
    <property type="nucleotide sequence ID" value="NZ_JBHSOW010000006.1"/>
</dbReference>
<name>A0ABW0VSE5_9BACL</name>
<dbReference type="InterPro" id="IPR015856">
    <property type="entry name" value="ABC_transpr_CbiO/EcfA_su"/>
</dbReference>
<comment type="similarity">
    <text evidence="2">Belongs to the ABC transporter superfamily.</text>
</comment>
<keyword evidence="7" id="KW-1278">Translocase</keyword>
<keyword evidence="8" id="KW-0472">Membrane</keyword>
<evidence type="ECO:0000256" key="4">
    <source>
        <dbReference type="ARBA" id="ARBA00022475"/>
    </source>
</evidence>
<evidence type="ECO:0000256" key="1">
    <source>
        <dbReference type="ARBA" id="ARBA00004202"/>
    </source>
</evidence>
<feature type="domain" description="ABC transporter" evidence="9">
    <location>
        <begin position="8"/>
        <end position="247"/>
    </location>
</feature>
<proteinExistence type="inferred from homology"/>
<dbReference type="PANTHER" id="PTHR43553:SF24">
    <property type="entry name" value="ENERGY-COUPLING FACTOR TRANSPORTER ATP-BINDING PROTEIN ECFA1"/>
    <property type="match status" value="1"/>
</dbReference>
<keyword evidence="4" id="KW-1003">Cell membrane</keyword>
<dbReference type="PROSITE" id="PS00211">
    <property type="entry name" value="ABC_TRANSPORTER_1"/>
    <property type="match status" value="1"/>
</dbReference>
<reference evidence="11" key="1">
    <citation type="journal article" date="2019" name="Int. J. Syst. Evol. Microbiol.">
        <title>The Global Catalogue of Microorganisms (GCM) 10K type strain sequencing project: providing services to taxonomists for standard genome sequencing and annotation.</title>
        <authorList>
            <consortium name="The Broad Institute Genomics Platform"/>
            <consortium name="The Broad Institute Genome Sequencing Center for Infectious Disease"/>
            <person name="Wu L."/>
            <person name="Ma J."/>
        </authorList>
    </citation>
    <scope>NUCLEOTIDE SEQUENCE [LARGE SCALE GENOMIC DNA]</scope>
    <source>
        <strain evidence="11">CGMCC 1.3240</strain>
    </source>
</reference>
<keyword evidence="6 10" id="KW-0067">ATP-binding</keyword>
<accession>A0ABW0VSE5</accession>
<dbReference type="EMBL" id="JBHSOW010000006">
    <property type="protein sequence ID" value="MFC5647724.1"/>
    <property type="molecule type" value="Genomic_DNA"/>
</dbReference>
<dbReference type="Proteomes" id="UP001596047">
    <property type="component" value="Unassembled WGS sequence"/>
</dbReference>
<comment type="subcellular location">
    <subcellularLocation>
        <location evidence="1">Cell membrane</location>
        <topology evidence="1">Peripheral membrane protein</topology>
    </subcellularLocation>
</comment>
<dbReference type="Pfam" id="PF00005">
    <property type="entry name" value="ABC_tran"/>
    <property type="match status" value="1"/>
</dbReference>
<dbReference type="SMART" id="SM00382">
    <property type="entry name" value="AAA"/>
    <property type="match status" value="1"/>
</dbReference>
<dbReference type="InterPro" id="IPR027417">
    <property type="entry name" value="P-loop_NTPase"/>
</dbReference>
<evidence type="ECO:0000313" key="11">
    <source>
        <dbReference type="Proteomes" id="UP001596047"/>
    </source>
</evidence>
<organism evidence="10 11">
    <name type="scientific">Paenibacillus solisilvae</name>
    <dbReference type="NCBI Taxonomy" id="2486751"/>
    <lineage>
        <taxon>Bacteria</taxon>
        <taxon>Bacillati</taxon>
        <taxon>Bacillota</taxon>
        <taxon>Bacilli</taxon>
        <taxon>Bacillales</taxon>
        <taxon>Paenibacillaceae</taxon>
        <taxon>Paenibacillus</taxon>
    </lineage>
</organism>
<dbReference type="InterPro" id="IPR017871">
    <property type="entry name" value="ABC_transporter-like_CS"/>
</dbReference>
<dbReference type="PROSITE" id="PS50893">
    <property type="entry name" value="ABC_TRANSPORTER_2"/>
    <property type="match status" value="1"/>
</dbReference>
<dbReference type="GO" id="GO:0005524">
    <property type="term" value="F:ATP binding"/>
    <property type="evidence" value="ECO:0007669"/>
    <property type="project" value="UniProtKB-KW"/>
</dbReference>
<dbReference type="Gene3D" id="3.40.50.300">
    <property type="entry name" value="P-loop containing nucleotide triphosphate hydrolases"/>
    <property type="match status" value="1"/>
</dbReference>
<comment type="caution">
    <text evidence="10">The sequence shown here is derived from an EMBL/GenBank/DDBJ whole genome shotgun (WGS) entry which is preliminary data.</text>
</comment>
<keyword evidence="11" id="KW-1185">Reference proteome</keyword>
<evidence type="ECO:0000256" key="6">
    <source>
        <dbReference type="ARBA" id="ARBA00022840"/>
    </source>
</evidence>
<dbReference type="InterPro" id="IPR003439">
    <property type="entry name" value="ABC_transporter-like_ATP-bd"/>
</dbReference>
<protein>
    <submittedName>
        <fullName evidence="10">Energy-coupling factor ABC transporter ATP-binding protein</fullName>
    </submittedName>
</protein>
<sequence>MEHIEPVISVKGLSFRYRMSETVILNDISFDIFPGELVGIVGASGSGKSTLCLCLKGLIPHAIHGEMNGDIWVLGQNTREVPTEKLAVDVGMVFQDPESQIIGLTVIEDLAFGPENLEHPPEEILNRMLPILDKVKLQGFLNRETYKMSGGQKQRLAIANALMMQPKVLILDEPTSELDPIGKEEVYSTILELKKNGVTVVLVDHAIEEMAEIADRILVIEEGKLKYDDTPKNHFQSPEKFLEKGWLRIPQIAEALHALKGKDLLSEKYVTPFEEEAISTLSAWLGRESNVQFTVD</sequence>
<keyword evidence="5" id="KW-0547">Nucleotide-binding</keyword>
<keyword evidence="3" id="KW-0813">Transport</keyword>
<gene>
    <name evidence="10" type="ORF">ACFPYJ_01070</name>
</gene>
<dbReference type="InterPro" id="IPR003593">
    <property type="entry name" value="AAA+_ATPase"/>
</dbReference>
<evidence type="ECO:0000259" key="9">
    <source>
        <dbReference type="PROSITE" id="PS50893"/>
    </source>
</evidence>
<evidence type="ECO:0000313" key="10">
    <source>
        <dbReference type="EMBL" id="MFC5647724.1"/>
    </source>
</evidence>
<evidence type="ECO:0000256" key="2">
    <source>
        <dbReference type="ARBA" id="ARBA00005417"/>
    </source>
</evidence>
<evidence type="ECO:0000256" key="8">
    <source>
        <dbReference type="ARBA" id="ARBA00023136"/>
    </source>
</evidence>
<evidence type="ECO:0000256" key="7">
    <source>
        <dbReference type="ARBA" id="ARBA00022967"/>
    </source>
</evidence>